<evidence type="ECO:0000313" key="5">
    <source>
        <dbReference type="Proteomes" id="UP000323521"/>
    </source>
</evidence>
<dbReference type="Pfam" id="PF00015">
    <property type="entry name" value="MCPsignal"/>
    <property type="match status" value="1"/>
</dbReference>
<dbReference type="InterPro" id="IPR004089">
    <property type="entry name" value="MCPsignal_dom"/>
</dbReference>
<keyword evidence="5" id="KW-1185">Reference proteome</keyword>
<dbReference type="SMART" id="SM00283">
    <property type="entry name" value="MA"/>
    <property type="match status" value="1"/>
</dbReference>
<dbReference type="Proteomes" id="UP000323521">
    <property type="component" value="Chromosome"/>
</dbReference>
<sequence length="274" mass="30188">MQHFLTVAPYLKQFTIEDIGIWLYDTEKLIWFANTKAQPSSQSYIGMPIVPEYPVYNAMKKRQRSVTEVDRKIFGEACISIDIPIFEENEVVGGISIALSVDKKERLLDIAKSLEESIKHFDTTVQQIAAEAEELSATSQELNSISMQTNARVGETDQVVQVIRKIAGQTNLIGLNAAIEAARVGENGRGFAVVAEEVRKLAHTSTKSTKNIGSILDQIKNAVEQINSSTQEVAMVANHQAEVLTKVSPEVENLTRLANLLVAMAQELTTDTNA</sequence>
<reference evidence="4 5" key="1">
    <citation type="submission" date="2016-10" db="EMBL/GenBank/DDBJ databases">
        <title>Complete Genome Sequence of Peptococcaceae strain DCMF.</title>
        <authorList>
            <person name="Edwards R.J."/>
            <person name="Holland S.I."/>
            <person name="Deshpande N.P."/>
            <person name="Wong Y.K."/>
            <person name="Ertan H."/>
            <person name="Manefield M."/>
            <person name="Russell T.L."/>
            <person name="Lee M.J."/>
        </authorList>
    </citation>
    <scope>NUCLEOTIDE SEQUENCE [LARGE SCALE GENOMIC DNA]</scope>
    <source>
        <strain evidence="4 5">DCMF</strain>
    </source>
</reference>
<protein>
    <submittedName>
        <fullName evidence="4">Chemotaxis protein</fullName>
    </submittedName>
</protein>
<evidence type="ECO:0000256" key="2">
    <source>
        <dbReference type="PROSITE-ProRule" id="PRU00284"/>
    </source>
</evidence>
<feature type="domain" description="Methyl-accepting transducer" evidence="3">
    <location>
        <begin position="124"/>
        <end position="274"/>
    </location>
</feature>
<name>A0A3G1L1F5_FORW1</name>
<evidence type="ECO:0000313" key="4">
    <source>
        <dbReference type="EMBL" id="ATW28478.1"/>
    </source>
</evidence>
<gene>
    <name evidence="4" type="ORF">DCMF_08790</name>
</gene>
<keyword evidence="1 2" id="KW-0807">Transducer</keyword>
<proteinExistence type="predicted"/>
<dbReference type="PANTHER" id="PTHR32089">
    <property type="entry name" value="METHYL-ACCEPTING CHEMOTAXIS PROTEIN MCPB"/>
    <property type="match status" value="1"/>
</dbReference>
<dbReference type="PROSITE" id="PS50111">
    <property type="entry name" value="CHEMOTAXIS_TRANSDUC_2"/>
    <property type="match status" value="1"/>
</dbReference>
<dbReference type="AlphaFoldDB" id="A0A3G1L1F5"/>
<dbReference type="GO" id="GO:0016020">
    <property type="term" value="C:membrane"/>
    <property type="evidence" value="ECO:0007669"/>
    <property type="project" value="InterPro"/>
</dbReference>
<dbReference type="KEGG" id="fwa:DCMF_08790"/>
<organism evidence="4 5">
    <name type="scientific">Formimonas warabiya</name>
    <dbReference type="NCBI Taxonomy" id="1761012"/>
    <lineage>
        <taxon>Bacteria</taxon>
        <taxon>Bacillati</taxon>
        <taxon>Bacillota</taxon>
        <taxon>Clostridia</taxon>
        <taxon>Eubacteriales</taxon>
        <taxon>Peptococcaceae</taxon>
        <taxon>Candidatus Formimonas</taxon>
    </lineage>
</organism>
<accession>A0A3G1L1F5</accession>
<dbReference type="Gene3D" id="1.10.287.950">
    <property type="entry name" value="Methyl-accepting chemotaxis protein"/>
    <property type="match status" value="1"/>
</dbReference>
<evidence type="ECO:0000259" key="3">
    <source>
        <dbReference type="PROSITE" id="PS50111"/>
    </source>
</evidence>
<dbReference type="PANTHER" id="PTHR32089:SF112">
    <property type="entry name" value="LYSOZYME-LIKE PROTEIN-RELATED"/>
    <property type="match status" value="1"/>
</dbReference>
<evidence type="ECO:0000256" key="1">
    <source>
        <dbReference type="ARBA" id="ARBA00023224"/>
    </source>
</evidence>
<dbReference type="SUPFAM" id="SSF58104">
    <property type="entry name" value="Methyl-accepting chemotaxis protein (MCP) signaling domain"/>
    <property type="match status" value="1"/>
</dbReference>
<dbReference type="EMBL" id="CP017634">
    <property type="protein sequence ID" value="ATW28478.1"/>
    <property type="molecule type" value="Genomic_DNA"/>
</dbReference>
<dbReference type="GO" id="GO:0007165">
    <property type="term" value="P:signal transduction"/>
    <property type="evidence" value="ECO:0007669"/>
    <property type="project" value="UniProtKB-KW"/>
</dbReference>